<evidence type="ECO:0000313" key="6">
    <source>
        <dbReference type="Proteomes" id="UP000094256"/>
    </source>
</evidence>
<gene>
    <name evidence="5" type="ORF">AWL63_01565</name>
</gene>
<evidence type="ECO:0000313" key="5">
    <source>
        <dbReference type="EMBL" id="AOH82860.1"/>
    </source>
</evidence>
<dbReference type="SUPFAM" id="SSF53613">
    <property type="entry name" value="Ribokinase-like"/>
    <property type="match status" value="1"/>
</dbReference>
<dbReference type="EMBL" id="CP014168">
    <property type="protein sequence ID" value="AOH82860.1"/>
    <property type="molecule type" value="Genomic_DNA"/>
</dbReference>
<dbReference type="Gene3D" id="3.40.1190.20">
    <property type="match status" value="1"/>
</dbReference>
<dbReference type="PROSITE" id="PS00584">
    <property type="entry name" value="PFKB_KINASES_2"/>
    <property type="match status" value="1"/>
</dbReference>
<protein>
    <submittedName>
        <fullName evidence="5">Carbohydrate kinase</fullName>
    </submittedName>
</protein>
<feature type="domain" description="Carbohydrate kinase PfkB" evidence="4">
    <location>
        <begin position="51"/>
        <end position="317"/>
    </location>
</feature>
<dbReference type="AlphaFoldDB" id="A0A1B3Z617"/>
<evidence type="ECO:0000256" key="2">
    <source>
        <dbReference type="ARBA" id="ARBA00022679"/>
    </source>
</evidence>
<dbReference type="InterPro" id="IPR011611">
    <property type="entry name" value="PfkB_dom"/>
</dbReference>
<dbReference type="PANTHER" id="PTHR43320">
    <property type="entry name" value="SUGAR KINASE"/>
    <property type="match status" value="1"/>
</dbReference>
<organism evidence="5 6">
    <name type="scientific">Sphingomonas panacis</name>
    <dbReference type="NCBI Taxonomy" id="1560345"/>
    <lineage>
        <taxon>Bacteria</taxon>
        <taxon>Pseudomonadati</taxon>
        <taxon>Pseudomonadota</taxon>
        <taxon>Alphaproteobacteria</taxon>
        <taxon>Sphingomonadales</taxon>
        <taxon>Sphingomonadaceae</taxon>
        <taxon>Sphingomonas</taxon>
    </lineage>
</organism>
<accession>A0A1B3Z617</accession>
<dbReference type="Proteomes" id="UP000094256">
    <property type="component" value="Chromosome"/>
</dbReference>
<proteinExistence type="inferred from homology"/>
<keyword evidence="6" id="KW-1185">Reference proteome</keyword>
<dbReference type="STRING" id="1560345.AWL63_01565"/>
<dbReference type="KEGG" id="span:AWL63_01565"/>
<dbReference type="InterPro" id="IPR052700">
    <property type="entry name" value="Carb_kinase_PfkB-like"/>
</dbReference>
<comment type="similarity">
    <text evidence="1">Belongs to the carbohydrate kinase PfkB family.</text>
</comment>
<dbReference type="GO" id="GO:0016301">
    <property type="term" value="F:kinase activity"/>
    <property type="evidence" value="ECO:0007669"/>
    <property type="project" value="UniProtKB-KW"/>
</dbReference>
<dbReference type="OrthoDB" id="9813569at2"/>
<dbReference type="InterPro" id="IPR002173">
    <property type="entry name" value="Carboh/pur_kinase_PfkB_CS"/>
</dbReference>
<reference evidence="5 6" key="1">
    <citation type="submission" date="2016-01" db="EMBL/GenBank/DDBJ databases">
        <title>Complete genome and mega plasmid sequence of Sphingomonas panacis DCY99 elicits systemic resistance in rice to Xanthomonas oryzae.</title>
        <authorList>
            <person name="Kim Y.J."/>
            <person name="Yang D.C."/>
            <person name="Sing P."/>
        </authorList>
    </citation>
    <scope>NUCLEOTIDE SEQUENCE [LARGE SCALE GENOMIC DNA]</scope>
    <source>
        <strain evidence="5 6">DCY99</strain>
    </source>
</reference>
<dbReference type="CDD" id="cd01168">
    <property type="entry name" value="adenosine_kinase"/>
    <property type="match status" value="1"/>
</dbReference>
<evidence type="ECO:0000259" key="4">
    <source>
        <dbReference type="Pfam" id="PF00294"/>
    </source>
</evidence>
<keyword evidence="2" id="KW-0808">Transferase</keyword>
<dbReference type="RefSeq" id="WP_083224434.1">
    <property type="nucleotide sequence ID" value="NZ_CP014168.1"/>
</dbReference>
<evidence type="ECO:0000256" key="1">
    <source>
        <dbReference type="ARBA" id="ARBA00010688"/>
    </source>
</evidence>
<evidence type="ECO:0000256" key="3">
    <source>
        <dbReference type="ARBA" id="ARBA00022777"/>
    </source>
</evidence>
<sequence length="347" mass="35886">MTDMQLDVMAVGNAIVDVIARTDEAFLAAHGMAKGAMALIDETTAHTLYEAMGSGTQTSGGSAANTVAGLTALGVRAGYIGKVRDDSLGRVFRHDLAATGVRFDTPAVPDGPATARCLVLVTEDGQRTMNTFLGACVELTPDDIDPAQIETAAITYLEGYLFDLPLAKAAFRKAAGIARAARRKVALSLSDSFCVHRHRDEFRNFIAEHIDILFANAEEIAALYDTIDVTAAARLAAADCAVVAVTLGADGSLLIDADGLVRVPAVPVPTVVDTTGAGDLYAAGVLCGLTHGLSLEASGRLGSALAGEVIGHLGARPQADITRLLPSGLRFALAGRAFGRKDRAGAA</sequence>
<dbReference type="Pfam" id="PF00294">
    <property type="entry name" value="PfkB"/>
    <property type="match status" value="1"/>
</dbReference>
<dbReference type="PANTHER" id="PTHR43320:SF3">
    <property type="entry name" value="CARBOHYDRATE KINASE PFKB DOMAIN-CONTAINING PROTEIN"/>
    <property type="match status" value="1"/>
</dbReference>
<keyword evidence="3 5" id="KW-0418">Kinase</keyword>
<dbReference type="InterPro" id="IPR029056">
    <property type="entry name" value="Ribokinase-like"/>
</dbReference>
<name>A0A1B3Z617_9SPHN</name>